<keyword evidence="1" id="KW-1133">Transmembrane helix</keyword>
<keyword evidence="3" id="KW-1185">Reference proteome</keyword>
<comment type="caution">
    <text evidence="2">The sequence shown here is derived from an EMBL/GenBank/DDBJ whole genome shotgun (WGS) entry which is preliminary data.</text>
</comment>
<dbReference type="CDD" id="cd12148">
    <property type="entry name" value="fungal_TF_MHR"/>
    <property type="match status" value="1"/>
</dbReference>
<feature type="transmembrane region" description="Helical" evidence="1">
    <location>
        <begin position="136"/>
        <end position="155"/>
    </location>
</feature>
<evidence type="ECO:0000313" key="2">
    <source>
        <dbReference type="EMBL" id="KAJ4136606.1"/>
    </source>
</evidence>
<evidence type="ECO:0000313" key="3">
    <source>
        <dbReference type="Proteomes" id="UP001152024"/>
    </source>
</evidence>
<reference evidence="2" key="1">
    <citation type="submission" date="2022-09" db="EMBL/GenBank/DDBJ databases">
        <title>Fusarium specimens isolated from Avocado Roots.</title>
        <authorList>
            <person name="Stajich J."/>
            <person name="Roper C."/>
            <person name="Heimlech-Rivalta G."/>
        </authorList>
    </citation>
    <scope>NUCLEOTIDE SEQUENCE</scope>
    <source>
        <strain evidence="2">CF00095</strain>
    </source>
</reference>
<gene>
    <name evidence="2" type="ORF">NW768_004223</name>
</gene>
<keyword evidence="1" id="KW-0472">Membrane</keyword>
<keyword evidence="1" id="KW-0812">Transmembrane</keyword>
<evidence type="ECO:0000256" key="1">
    <source>
        <dbReference type="SAM" id="Phobius"/>
    </source>
</evidence>
<dbReference type="EMBL" id="JAOQBH010000005">
    <property type="protein sequence ID" value="KAJ4136606.1"/>
    <property type="molecule type" value="Genomic_DNA"/>
</dbReference>
<proteinExistence type="predicted"/>
<accession>A0ABQ8RK27</accession>
<dbReference type="Proteomes" id="UP001152024">
    <property type="component" value="Unassembled WGS sequence"/>
</dbReference>
<sequence>MPYAKAMYMLIHISDRFDEPISIAARGNARIDDDMMELLAFQIQQWQKKCVGDKNLSDMEVWLDEPSHLPPSWLLLLIYRAASIKSLLLRPYFFPTSDIEKSKTYLPQAMELAVKVTGSLFKLDNVTDMYRNQRPYYQHILASICALMFLVVGYIEKHRSTMLPNLTPGYDDQIRECFVRARNLSQKYADVSTAAKDLGKRIRELCHAMETYGKAQREASDETMPSSTIALQSNPTLTGLSATSQDIGLVNEPREEAFVPTTDHIFETDMNPFGANSSFEMPIEGDHGPQDNLPWVLRGWPANSHSFLFQ</sequence>
<organism evidence="2 3">
    <name type="scientific">Fusarium equiseti</name>
    <name type="common">Fusarium scirpi</name>
    <dbReference type="NCBI Taxonomy" id="61235"/>
    <lineage>
        <taxon>Eukaryota</taxon>
        <taxon>Fungi</taxon>
        <taxon>Dikarya</taxon>
        <taxon>Ascomycota</taxon>
        <taxon>Pezizomycotina</taxon>
        <taxon>Sordariomycetes</taxon>
        <taxon>Hypocreomycetidae</taxon>
        <taxon>Hypocreales</taxon>
        <taxon>Nectriaceae</taxon>
        <taxon>Fusarium</taxon>
        <taxon>Fusarium incarnatum-equiseti species complex</taxon>
    </lineage>
</organism>
<protein>
    <submittedName>
        <fullName evidence="2">Uncharacterized protein</fullName>
    </submittedName>
</protein>
<name>A0ABQ8RK27_FUSEQ</name>